<dbReference type="PANTHER" id="PTHR45453">
    <property type="entry name" value="PHOSPHATE REGULON SENSOR PROTEIN PHOR"/>
    <property type="match status" value="1"/>
</dbReference>
<reference evidence="8 9" key="1">
    <citation type="submission" date="2023-05" db="EMBL/GenBank/DDBJ databases">
        <authorList>
            <person name="Guo Y."/>
        </authorList>
    </citation>
    <scope>NUCLEOTIDE SEQUENCE [LARGE SCALE GENOMIC DNA]</scope>
    <source>
        <strain evidence="8 9">GR2756</strain>
    </source>
</reference>
<dbReference type="EMBL" id="JAVUPU010000002">
    <property type="protein sequence ID" value="MDT9598432.1"/>
    <property type="molecule type" value="Genomic_DNA"/>
</dbReference>
<keyword evidence="9" id="KW-1185">Reference proteome</keyword>
<evidence type="ECO:0000256" key="1">
    <source>
        <dbReference type="ARBA" id="ARBA00000085"/>
    </source>
</evidence>
<keyword evidence="6" id="KW-0902">Two-component regulatory system</keyword>
<dbReference type="InterPro" id="IPR003594">
    <property type="entry name" value="HATPase_dom"/>
</dbReference>
<dbReference type="SUPFAM" id="SSF55874">
    <property type="entry name" value="ATPase domain of HSP90 chaperone/DNA topoisomerase II/histidine kinase"/>
    <property type="match status" value="1"/>
</dbReference>
<keyword evidence="3" id="KW-0597">Phosphoprotein</keyword>
<evidence type="ECO:0000256" key="3">
    <source>
        <dbReference type="ARBA" id="ARBA00022553"/>
    </source>
</evidence>
<dbReference type="PROSITE" id="PS50109">
    <property type="entry name" value="HIS_KIN"/>
    <property type="match status" value="1"/>
</dbReference>
<feature type="domain" description="Histidine kinase" evidence="7">
    <location>
        <begin position="183"/>
        <end position="403"/>
    </location>
</feature>
<dbReference type="Pfam" id="PF13188">
    <property type="entry name" value="PAS_8"/>
    <property type="match status" value="1"/>
</dbReference>
<dbReference type="PRINTS" id="PR00344">
    <property type="entry name" value="BCTRLSENSOR"/>
</dbReference>
<organism evidence="8 9">
    <name type="scientific">Sphingosinicella rhizophila</name>
    <dbReference type="NCBI Taxonomy" id="3050082"/>
    <lineage>
        <taxon>Bacteria</taxon>
        <taxon>Pseudomonadati</taxon>
        <taxon>Pseudomonadota</taxon>
        <taxon>Alphaproteobacteria</taxon>
        <taxon>Sphingomonadales</taxon>
        <taxon>Sphingosinicellaceae</taxon>
        <taxon>Sphingosinicella</taxon>
    </lineage>
</organism>
<dbReference type="InterPro" id="IPR004358">
    <property type="entry name" value="Sig_transdc_His_kin-like_C"/>
</dbReference>
<dbReference type="RefSeq" id="WP_315724440.1">
    <property type="nucleotide sequence ID" value="NZ_JAVUPU010000002.1"/>
</dbReference>
<keyword evidence="4" id="KW-0808">Transferase</keyword>
<comment type="catalytic activity">
    <reaction evidence="1">
        <text>ATP + protein L-histidine = ADP + protein N-phospho-L-histidine.</text>
        <dbReference type="EC" id="2.7.13.3"/>
    </reaction>
</comment>
<evidence type="ECO:0000256" key="5">
    <source>
        <dbReference type="ARBA" id="ARBA00022777"/>
    </source>
</evidence>
<dbReference type="Gene3D" id="3.30.565.10">
    <property type="entry name" value="Histidine kinase-like ATPase, C-terminal domain"/>
    <property type="match status" value="1"/>
</dbReference>
<dbReference type="InterPro" id="IPR036890">
    <property type="entry name" value="HATPase_C_sf"/>
</dbReference>
<sequence>MLRFTPSQALAAAAAIVAGLALALAAGASLLAVLCAVAGGALAAFLLVRQDPGQVRAESVEKDEGPALPATREILDALSQPLLIVRSGRVLAANRAARHILGEHIEGADVRLAIRHPAAAERLAKGRQVDQLDPPIELVGLGDQDRRWNMTTVPLSGDDMLVGLTDTSEIHAAERMRSDFVANASHELRTPLATLLGFLETLQDRDVVENEAKRSRFLQIMFGEAKRMQQLVEDLMSLSRIEAKRFSMPREPVELLPLVKEAWSNLRPLREKKGVNLAIEEPAHPAIVAGDRPQILQLVMNLMENAVRYGREGSTVTIGIGESASDMIRFSVADQGEGVAAEHLPHLTRRFYRVDPGRSRAEGGTGLGLAIVKHIVERHRGRLEIASTVGEGTIVTVFIPRANSFEPLS</sequence>
<keyword evidence="5" id="KW-0418">Kinase</keyword>
<dbReference type="InterPro" id="IPR000014">
    <property type="entry name" value="PAS"/>
</dbReference>
<evidence type="ECO:0000313" key="8">
    <source>
        <dbReference type="EMBL" id="MDT9598432.1"/>
    </source>
</evidence>
<dbReference type="SMART" id="SM00388">
    <property type="entry name" value="HisKA"/>
    <property type="match status" value="1"/>
</dbReference>
<dbReference type="InterPro" id="IPR050351">
    <property type="entry name" value="BphY/WalK/GraS-like"/>
</dbReference>
<evidence type="ECO:0000259" key="7">
    <source>
        <dbReference type="PROSITE" id="PS50109"/>
    </source>
</evidence>
<dbReference type="CDD" id="cd00082">
    <property type="entry name" value="HisKA"/>
    <property type="match status" value="1"/>
</dbReference>
<dbReference type="InterPro" id="IPR005467">
    <property type="entry name" value="His_kinase_dom"/>
</dbReference>
<dbReference type="InterPro" id="IPR003661">
    <property type="entry name" value="HisK_dim/P_dom"/>
</dbReference>
<protein>
    <recommendedName>
        <fullName evidence="2">histidine kinase</fullName>
        <ecNumber evidence="2">2.7.13.3</ecNumber>
    </recommendedName>
</protein>
<dbReference type="SMART" id="SM00387">
    <property type="entry name" value="HATPase_c"/>
    <property type="match status" value="1"/>
</dbReference>
<evidence type="ECO:0000256" key="2">
    <source>
        <dbReference type="ARBA" id="ARBA00012438"/>
    </source>
</evidence>
<comment type="caution">
    <text evidence="8">The sequence shown here is derived from an EMBL/GenBank/DDBJ whole genome shotgun (WGS) entry which is preliminary data.</text>
</comment>
<dbReference type="EC" id="2.7.13.3" evidence="2"/>
<dbReference type="Proteomes" id="UP001259572">
    <property type="component" value="Unassembled WGS sequence"/>
</dbReference>
<gene>
    <name evidence="8" type="ORF">RQX22_05660</name>
</gene>
<evidence type="ECO:0000256" key="6">
    <source>
        <dbReference type="ARBA" id="ARBA00023012"/>
    </source>
</evidence>
<dbReference type="PANTHER" id="PTHR45453:SF1">
    <property type="entry name" value="PHOSPHATE REGULON SENSOR PROTEIN PHOR"/>
    <property type="match status" value="1"/>
</dbReference>
<keyword evidence="8" id="KW-0067">ATP-binding</keyword>
<dbReference type="Pfam" id="PF00512">
    <property type="entry name" value="HisKA"/>
    <property type="match status" value="1"/>
</dbReference>
<accession>A0ABU3Q4U5</accession>
<keyword evidence="8" id="KW-0547">Nucleotide-binding</keyword>
<dbReference type="Gene3D" id="1.10.287.130">
    <property type="match status" value="1"/>
</dbReference>
<evidence type="ECO:0000256" key="4">
    <source>
        <dbReference type="ARBA" id="ARBA00022679"/>
    </source>
</evidence>
<proteinExistence type="predicted"/>
<dbReference type="GO" id="GO:0005524">
    <property type="term" value="F:ATP binding"/>
    <property type="evidence" value="ECO:0007669"/>
    <property type="project" value="UniProtKB-KW"/>
</dbReference>
<dbReference type="Pfam" id="PF02518">
    <property type="entry name" value="HATPase_c"/>
    <property type="match status" value="1"/>
</dbReference>
<dbReference type="SUPFAM" id="SSF47384">
    <property type="entry name" value="Homodimeric domain of signal transducing histidine kinase"/>
    <property type="match status" value="1"/>
</dbReference>
<name>A0ABU3Q4U5_9SPHN</name>
<evidence type="ECO:0000313" key="9">
    <source>
        <dbReference type="Proteomes" id="UP001259572"/>
    </source>
</evidence>
<dbReference type="InterPro" id="IPR036097">
    <property type="entry name" value="HisK_dim/P_sf"/>
</dbReference>